<reference evidence="2 3" key="1">
    <citation type="submission" date="2018-05" db="EMBL/GenBank/DDBJ databases">
        <title>Animal gut microbial communities from fecal samples from Wisconsin, USA.</title>
        <authorList>
            <person name="Neumann A."/>
        </authorList>
    </citation>
    <scope>NUCLEOTIDE SEQUENCE [LARGE SCALE GENOMIC DNA]</scope>
    <source>
        <strain evidence="2 3">UWS4</strain>
    </source>
</reference>
<dbReference type="SMART" id="SM01001">
    <property type="entry name" value="AIRC"/>
    <property type="match status" value="1"/>
</dbReference>
<dbReference type="Gene3D" id="3.40.50.1970">
    <property type="match status" value="1"/>
</dbReference>
<accession>A0ABX5LKX9</accession>
<evidence type="ECO:0000313" key="2">
    <source>
        <dbReference type="EMBL" id="PWL01910.1"/>
    </source>
</evidence>
<dbReference type="NCBIfam" id="NF033503">
    <property type="entry name" value="LarB"/>
    <property type="match status" value="1"/>
</dbReference>
<proteinExistence type="predicted"/>
<dbReference type="PANTHER" id="PTHR43064:SF1">
    <property type="entry name" value="SLL1489 PROTEIN"/>
    <property type="match status" value="1"/>
</dbReference>
<feature type="domain" description="PurE" evidence="1">
    <location>
        <begin position="44"/>
        <end position="176"/>
    </location>
</feature>
<dbReference type="Pfam" id="PF00731">
    <property type="entry name" value="AIRC"/>
    <property type="match status" value="1"/>
</dbReference>
<dbReference type="InterPro" id="IPR039476">
    <property type="entry name" value="P2CMN_synthase_LarB"/>
</dbReference>
<organism evidence="2 3">
    <name type="scientific">Hallerella porci</name>
    <dbReference type="NCBI Taxonomy" id="1945871"/>
    <lineage>
        <taxon>Bacteria</taxon>
        <taxon>Pseudomonadati</taxon>
        <taxon>Fibrobacterota</taxon>
        <taxon>Fibrobacteria</taxon>
        <taxon>Fibrobacterales</taxon>
        <taxon>Fibrobacteraceae</taxon>
        <taxon>Hallerella</taxon>
    </lineage>
</organism>
<protein>
    <recommendedName>
        <fullName evidence="1">PurE domain-containing protein</fullName>
    </recommendedName>
</protein>
<name>A0ABX5LKX9_9BACT</name>
<evidence type="ECO:0000313" key="3">
    <source>
        <dbReference type="Proteomes" id="UP000245523"/>
    </source>
</evidence>
<dbReference type="InterPro" id="IPR000031">
    <property type="entry name" value="PurE_dom"/>
</dbReference>
<evidence type="ECO:0000259" key="1">
    <source>
        <dbReference type="SMART" id="SM01001"/>
    </source>
</evidence>
<sequence length="181" mass="19003">MIGTRCSKEQFEFVQERGMAAHYNETSRIISYRADLRKAPTLPGKIAVCCAGTADLPIAEEAAQTAEFFGASVSRHFDVGIAGLHRLLSKIEEIRTANVVIAIAGMEGALASVISGLTDAPVIAVPTSVGYGASFNGIAPLLSMLNSCAEGMSVVNIDNGFGAALSACRILRCANKLVQQK</sequence>
<dbReference type="PANTHER" id="PTHR43064">
    <property type="entry name" value="PHOSPHORIBOSYLAMINOIMIDAZOLE CARBOXYLASE-RELATED"/>
    <property type="match status" value="1"/>
</dbReference>
<dbReference type="EMBL" id="QGHD01000010">
    <property type="protein sequence ID" value="PWL01910.1"/>
    <property type="molecule type" value="Genomic_DNA"/>
</dbReference>
<comment type="caution">
    <text evidence="2">The sequence shown here is derived from an EMBL/GenBank/DDBJ whole genome shotgun (WGS) entry which is preliminary data.</text>
</comment>
<gene>
    <name evidence="2" type="ORF">B0H50_11077</name>
</gene>
<dbReference type="SUPFAM" id="SSF52255">
    <property type="entry name" value="N5-CAIR mutase (phosphoribosylaminoimidazole carboxylase, PurE)"/>
    <property type="match status" value="1"/>
</dbReference>
<dbReference type="Proteomes" id="UP000245523">
    <property type="component" value="Unassembled WGS sequence"/>
</dbReference>
<keyword evidence="3" id="KW-1185">Reference proteome</keyword>